<sequence length="353" mass="39214">MALTLSACQQDDPGPSRQLPETYAFENVNYAGQTTRLDMLNEIVTYAKTSNLGLHVEADVLLNMYANQDYTWQQADLNEATKKIADKLDATGATQLTQWIQELDELSQNPGEGDAQTAGLVRSQDGSKEYLLTAEGFELAQLLEKGTMGALAYYQATAVYLSESKMNVDNTTVEPGEGTAMQHHWDEAFGYWGVPQAFGSADFVYDNTADYHRFWAKYTHALDEALGVDATLMQAFIKGRDAIDRADYATRDEAIAEVRNTWELVVAGMAIHYLKGAEENFGDQALRNHQLSEAYGFIWSLQFNPTHRISDHALQQLLETNLSNLNTLTVADLTAAKQQLADVYGLEDKLAVL</sequence>
<accession>A0A1G9JI30</accession>
<dbReference type="Pfam" id="PF16148">
    <property type="entry name" value="DUF4856"/>
    <property type="match status" value="1"/>
</dbReference>
<evidence type="ECO:0000313" key="1">
    <source>
        <dbReference type="EMBL" id="SDL37138.1"/>
    </source>
</evidence>
<organism evidence="1 2">
    <name type="scientific">Catalinimonas alkaloidigena</name>
    <dbReference type="NCBI Taxonomy" id="1075417"/>
    <lineage>
        <taxon>Bacteria</taxon>
        <taxon>Pseudomonadati</taxon>
        <taxon>Bacteroidota</taxon>
        <taxon>Cytophagia</taxon>
        <taxon>Cytophagales</taxon>
        <taxon>Catalimonadaceae</taxon>
        <taxon>Catalinimonas</taxon>
    </lineage>
</organism>
<proteinExistence type="predicted"/>
<dbReference type="InterPro" id="IPR032331">
    <property type="entry name" value="DUF4856"/>
</dbReference>
<reference evidence="1 2" key="1">
    <citation type="submission" date="2016-10" db="EMBL/GenBank/DDBJ databases">
        <authorList>
            <person name="de Groot N.N."/>
        </authorList>
    </citation>
    <scope>NUCLEOTIDE SEQUENCE [LARGE SCALE GENOMIC DNA]</scope>
    <source>
        <strain evidence="1 2">DSM 25186</strain>
    </source>
</reference>
<evidence type="ECO:0000313" key="2">
    <source>
        <dbReference type="Proteomes" id="UP000198510"/>
    </source>
</evidence>
<dbReference type="AlphaFoldDB" id="A0A1G9JI30"/>
<dbReference type="Proteomes" id="UP000198510">
    <property type="component" value="Unassembled WGS sequence"/>
</dbReference>
<name>A0A1G9JI30_9BACT</name>
<dbReference type="STRING" id="1075417.SAMN05421823_105323"/>
<dbReference type="EMBL" id="FNFO01000005">
    <property type="protein sequence ID" value="SDL37138.1"/>
    <property type="molecule type" value="Genomic_DNA"/>
</dbReference>
<gene>
    <name evidence="1" type="ORF">SAMN05421823_105323</name>
</gene>
<evidence type="ECO:0008006" key="3">
    <source>
        <dbReference type="Google" id="ProtNLM"/>
    </source>
</evidence>
<keyword evidence="2" id="KW-1185">Reference proteome</keyword>
<protein>
    <recommendedName>
        <fullName evidence="3">DUF4856 domain-containing protein</fullName>
    </recommendedName>
</protein>